<evidence type="ECO:0000313" key="2">
    <source>
        <dbReference type="EMBL" id="PRX14133.1"/>
    </source>
</evidence>
<proteinExistence type="predicted"/>
<dbReference type="RefSeq" id="WP_170062952.1">
    <property type="nucleotide sequence ID" value="NZ_JPJI01000026.1"/>
</dbReference>
<organism evidence="2 3">
    <name type="scientific">Nonlabens ulvanivorans</name>
    <name type="common">Persicivirga ulvanivorans</name>
    <dbReference type="NCBI Taxonomy" id="906888"/>
    <lineage>
        <taxon>Bacteria</taxon>
        <taxon>Pseudomonadati</taxon>
        <taxon>Bacteroidota</taxon>
        <taxon>Flavobacteriia</taxon>
        <taxon>Flavobacteriales</taxon>
        <taxon>Flavobacteriaceae</taxon>
        <taxon>Nonlabens</taxon>
    </lineage>
</organism>
<accession>A0ABX5E9D9</accession>
<dbReference type="EMBL" id="PVNA01000002">
    <property type="protein sequence ID" value="PRX14133.1"/>
    <property type="molecule type" value="Genomic_DNA"/>
</dbReference>
<evidence type="ECO:0008006" key="4">
    <source>
        <dbReference type="Google" id="ProtNLM"/>
    </source>
</evidence>
<dbReference type="Proteomes" id="UP000239997">
    <property type="component" value="Unassembled WGS sequence"/>
</dbReference>
<feature type="compositionally biased region" description="Polar residues" evidence="1">
    <location>
        <begin position="33"/>
        <end position="45"/>
    </location>
</feature>
<feature type="region of interest" description="Disordered" evidence="1">
    <location>
        <begin position="1"/>
        <end position="45"/>
    </location>
</feature>
<protein>
    <recommendedName>
        <fullName evidence="4">Alpha-amylase</fullName>
    </recommendedName>
</protein>
<reference evidence="2 3" key="1">
    <citation type="submission" date="2018-03" db="EMBL/GenBank/DDBJ databases">
        <title>Genomic Encyclopedia of Archaeal and Bacterial Type Strains, Phase II (KMG-II): from individual species to whole genera.</title>
        <authorList>
            <person name="Goeker M."/>
        </authorList>
    </citation>
    <scope>NUCLEOTIDE SEQUENCE [LARGE SCALE GENOMIC DNA]</scope>
    <source>
        <strain evidence="2 3">DSM 22727</strain>
    </source>
</reference>
<name>A0ABX5E9D9_NONUL</name>
<evidence type="ECO:0000256" key="1">
    <source>
        <dbReference type="SAM" id="MobiDB-lite"/>
    </source>
</evidence>
<keyword evidence="3" id="KW-1185">Reference proteome</keyword>
<gene>
    <name evidence="2" type="ORF">LY02_01162</name>
</gene>
<sequence>MAQKNNNNNSNQVNKNKGTSGTNKAYDKVQGNRGKQLNPNQKGRK</sequence>
<feature type="compositionally biased region" description="Low complexity" evidence="1">
    <location>
        <begin position="1"/>
        <end position="17"/>
    </location>
</feature>
<evidence type="ECO:0000313" key="3">
    <source>
        <dbReference type="Proteomes" id="UP000239997"/>
    </source>
</evidence>
<comment type="caution">
    <text evidence="2">The sequence shown here is derived from an EMBL/GenBank/DDBJ whole genome shotgun (WGS) entry which is preliminary data.</text>
</comment>